<feature type="compositionally biased region" description="Polar residues" evidence="1">
    <location>
        <begin position="20"/>
        <end position="30"/>
    </location>
</feature>
<feature type="region of interest" description="Disordered" evidence="1">
    <location>
        <begin position="123"/>
        <end position="198"/>
    </location>
</feature>
<dbReference type="EMBL" id="VCGU01000003">
    <property type="protein sequence ID" value="TRY78785.1"/>
    <property type="molecule type" value="Genomic_DNA"/>
</dbReference>
<dbReference type="InterPro" id="IPR004827">
    <property type="entry name" value="bZIP"/>
</dbReference>
<evidence type="ECO:0000256" key="1">
    <source>
        <dbReference type="SAM" id="MobiDB-lite"/>
    </source>
</evidence>
<dbReference type="Gene3D" id="1.20.5.170">
    <property type="match status" value="1"/>
</dbReference>
<dbReference type="SUPFAM" id="SSF57959">
    <property type="entry name" value="Leucine zipper domain"/>
    <property type="match status" value="1"/>
</dbReference>
<protein>
    <recommendedName>
        <fullName evidence="2">BZIP domain-containing protein</fullName>
    </recommendedName>
</protein>
<evidence type="ECO:0000259" key="2">
    <source>
        <dbReference type="PROSITE" id="PS50217"/>
    </source>
</evidence>
<name>A0A553PM78_TIGCA</name>
<keyword evidence="4" id="KW-1185">Reference proteome</keyword>
<evidence type="ECO:0000313" key="3">
    <source>
        <dbReference type="EMBL" id="TRY78785.1"/>
    </source>
</evidence>
<feature type="region of interest" description="Disordered" evidence="1">
    <location>
        <begin position="733"/>
        <end position="787"/>
    </location>
</feature>
<reference evidence="3 4" key="1">
    <citation type="journal article" date="2018" name="Nat. Ecol. Evol.">
        <title>Genomic signatures of mitonuclear coevolution across populations of Tigriopus californicus.</title>
        <authorList>
            <person name="Barreto F.S."/>
            <person name="Watson E.T."/>
            <person name="Lima T.G."/>
            <person name="Willett C.S."/>
            <person name="Edmands S."/>
            <person name="Li W."/>
            <person name="Burton R.S."/>
        </authorList>
    </citation>
    <scope>NUCLEOTIDE SEQUENCE [LARGE SCALE GENOMIC DNA]</scope>
    <source>
        <strain evidence="3 4">San Diego</strain>
    </source>
</reference>
<proteinExistence type="predicted"/>
<dbReference type="OMA" id="QFSSHET"/>
<organism evidence="3 4">
    <name type="scientific">Tigriopus californicus</name>
    <name type="common">Marine copepod</name>
    <dbReference type="NCBI Taxonomy" id="6832"/>
    <lineage>
        <taxon>Eukaryota</taxon>
        <taxon>Metazoa</taxon>
        <taxon>Ecdysozoa</taxon>
        <taxon>Arthropoda</taxon>
        <taxon>Crustacea</taxon>
        <taxon>Multicrustacea</taxon>
        <taxon>Hexanauplia</taxon>
        <taxon>Copepoda</taxon>
        <taxon>Harpacticoida</taxon>
        <taxon>Harpacticidae</taxon>
        <taxon>Tigriopus</taxon>
    </lineage>
</organism>
<dbReference type="PROSITE" id="PS50217">
    <property type="entry name" value="BZIP"/>
    <property type="match status" value="1"/>
</dbReference>
<dbReference type="InterPro" id="IPR046347">
    <property type="entry name" value="bZIP_sf"/>
</dbReference>
<feature type="domain" description="BZIP" evidence="2">
    <location>
        <begin position="202"/>
        <end position="253"/>
    </location>
</feature>
<feature type="region of interest" description="Disordered" evidence="1">
    <location>
        <begin position="1"/>
        <end position="100"/>
    </location>
</feature>
<gene>
    <name evidence="3" type="ORF">TCAL_11802</name>
</gene>
<dbReference type="Pfam" id="PF07716">
    <property type="entry name" value="bZIP_2"/>
    <property type="match status" value="1"/>
</dbReference>
<feature type="compositionally biased region" description="Polar residues" evidence="1">
    <location>
        <begin position="753"/>
        <end position="784"/>
    </location>
</feature>
<dbReference type="Proteomes" id="UP000318571">
    <property type="component" value="Chromosome 11"/>
</dbReference>
<accession>A0A553PM78</accession>
<evidence type="ECO:0000313" key="4">
    <source>
        <dbReference type="Proteomes" id="UP000318571"/>
    </source>
</evidence>
<sequence>MSRMEVSGPAPGRQPGSVWPTRTHSAQTVSAVPASTLPLPTEDEDDEDEPRLLIADDVFESSPASPPSPTSSSHPSTRGTLPPKSYSLDDRGSVRGVTPSRNEEAIESLLLLGQCPIIGPPPLKERSVSMSGAWPERRYSSGSGDFRLESRSDPGAAPSQTHPAHRLAPLPSVNPPVSHRRSSSFSSEGTPRAPGGDERTAATYYQRMRERNNEASKRCRLKRRLKAESLETQADILNTTNRYLKHRILKLERVSQLMKEGVLQAKSGACQCSDIVAKAKQLQFEIPEPHGLSTSALIESSRSYRIQIIDVAHILHGSSEEDITSVGLDPALRTHSEMPLTPPNSSSDCHLHPTSPKVSVGVMSEIQRSSVARIPSASLSSPVVYLKSPPNAKRILTDPKCPAPEPTLAMDTPPLSAPVNLIKLNSNTTLSSSATITPVPTQSNGPSTPTIMQFQNQMQSLPQQQQQQQQHLILLSPPAKKRLSSNFSSGIEAIKTSGEVQIKCEPEIQILECESKSVGTDNQFSSHETGVDPTQVCVAAGHDPGQCRGEIINLNRLTTHLDLVTLKPSQNLGSAAMERAILRSRLKIPFFKADEHPTLICEKHRYDLVHNQPVNVCAHCSKKRSKKPSSPQGTMWTITYIMSLQHATRTGNTLPIGMAVCGNCKDKHLKEIDFGDSRQLEADVQARTEAVGPSLSSIVSNARVSITSVVPDSYELSRKSPLKFSMTSAPISNSSPVQSHITLPVPPPKNAPFGSTSTSPISATTYPTNSSLDRSSHDTTASNESHLDSPAINKANIFAKIVNLNEALKSINPQYKPTGFSITSIESCSPAILEDALLATETAVSTILSVIERV</sequence>
<dbReference type="GO" id="GO:0003700">
    <property type="term" value="F:DNA-binding transcription factor activity"/>
    <property type="evidence" value="ECO:0007669"/>
    <property type="project" value="InterPro"/>
</dbReference>
<comment type="caution">
    <text evidence="3">The sequence shown here is derived from an EMBL/GenBank/DDBJ whole genome shotgun (WGS) entry which is preliminary data.</text>
</comment>
<dbReference type="CDD" id="cd14686">
    <property type="entry name" value="bZIP"/>
    <property type="match status" value="1"/>
</dbReference>
<dbReference type="SMART" id="SM00338">
    <property type="entry name" value="BRLZ"/>
    <property type="match status" value="1"/>
</dbReference>
<dbReference type="PROSITE" id="PS00036">
    <property type="entry name" value="BZIP_BASIC"/>
    <property type="match status" value="1"/>
</dbReference>
<dbReference type="AlphaFoldDB" id="A0A553PM78"/>